<dbReference type="Proteomes" id="UP000550707">
    <property type="component" value="Unassembled WGS sequence"/>
</dbReference>
<keyword evidence="2" id="KW-1185">Reference proteome</keyword>
<sequence length="118" mass="13473">METADTLFIFVRPSWVSTLHFLPDKQTKLLSRAARRPSGVGAAEESYFVARFSEVKRHGKNNHLLLPSVELKDEKPERRRLSWGRCAHPGCSLRPGHSCTSSWRESIASLHCVQVRFE</sequence>
<name>A0A7J8CRW2_MOLMO</name>
<gene>
    <name evidence="1" type="ORF">HJG59_009733</name>
</gene>
<evidence type="ECO:0000313" key="1">
    <source>
        <dbReference type="EMBL" id="KAF6413512.1"/>
    </source>
</evidence>
<accession>A0A7J8CRW2</accession>
<proteinExistence type="predicted"/>
<organism evidence="1 2">
    <name type="scientific">Molossus molossus</name>
    <name type="common">Pallas' mastiff bat</name>
    <name type="synonym">Vespertilio molossus</name>
    <dbReference type="NCBI Taxonomy" id="27622"/>
    <lineage>
        <taxon>Eukaryota</taxon>
        <taxon>Metazoa</taxon>
        <taxon>Chordata</taxon>
        <taxon>Craniata</taxon>
        <taxon>Vertebrata</taxon>
        <taxon>Euteleostomi</taxon>
        <taxon>Mammalia</taxon>
        <taxon>Eutheria</taxon>
        <taxon>Laurasiatheria</taxon>
        <taxon>Chiroptera</taxon>
        <taxon>Yangochiroptera</taxon>
        <taxon>Molossidae</taxon>
        <taxon>Molossus</taxon>
    </lineage>
</organism>
<comment type="caution">
    <text evidence="1">The sequence shown here is derived from an EMBL/GenBank/DDBJ whole genome shotgun (WGS) entry which is preliminary data.</text>
</comment>
<dbReference type="AlphaFoldDB" id="A0A7J8CRW2"/>
<protein>
    <submittedName>
        <fullName evidence="1">Uncharacterized protein</fullName>
    </submittedName>
</protein>
<evidence type="ECO:0000313" key="2">
    <source>
        <dbReference type="Proteomes" id="UP000550707"/>
    </source>
</evidence>
<dbReference type="EMBL" id="JACASF010000020">
    <property type="protein sequence ID" value="KAF6413512.1"/>
    <property type="molecule type" value="Genomic_DNA"/>
</dbReference>
<reference evidence="1 2" key="1">
    <citation type="journal article" date="2020" name="Nature">
        <title>Six reference-quality genomes reveal evolution of bat adaptations.</title>
        <authorList>
            <person name="Jebb D."/>
            <person name="Huang Z."/>
            <person name="Pippel M."/>
            <person name="Hughes G.M."/>
            <person name="Lavrichenko K."/>
            <person name="Devanna P."/>
            <person name="Winkler S."/>
            <person name="Jermiin L.S."/>
            <person name="Skirmuntt E.C."/>
            <person name="Katzourakis A."/>
            <person name="Burkitt-Gray L."/>
            <person name="Ray D.A."/>
            <person name="Sullivan K.A.M."/>
            <person name="Roscito J.G."/>
            <person name="Kirilenko B.M."/>
            <person name="Davalos L.M."/>
            <person name="Corthals A.P."/>
            <person name="Power M.L."/>
            <person name="Jones G."/>
            <person name="Ransome R.D."/>
            <person name="Dechmann D.K.N."/>
            <person name="Locatelli A.G."/>
            <person name="Puechmaille S.J."/>
            <person name="Fedrigo O."/>
            <person name="Jarvis E.D."/>
            <person name="Hiller M."/>
            <person name="Vernes S.C."/>
            <person name="Myers E.W."/>
            <person name="Teeling E.C."/>
        </authorList>
    </citation>
    <scope>NUCLEOTIDE SEQUENCE [LARGE SCALE GENOMIC DNA]</scope>
    <source>
        <strain evidence="1">MMolMol1</strain>
        <tissue evidence="1">Muscle</tissue>
    </source>
</reference>